<name>A0A4D9EPS8_9SAUR</name>
<accession>A0A4D9EPS8</accession>
<organism evidence="1 2">
    <name type="scientific">Platysternon megacephalum</name>
    <name type="common">big-headed turtle</name>
    <dbReference type="NCBI Taxonomy" id="55544"/>
    <lineage>
        <taxon>Eukaryota</taxon>
        <taxon>Metazoa</taxon>
        <taxon>Chordata</taxon>
        <taxon>Craniata</taxon>
        <taxon>Vertebrata</taxon>
        <taxon>Euteleostomi</taxon>
        <taxon>Archelosauria</taxon>
        <taxon>Testudinata</taxon>
        <taxon>Testudines</taxon>
        <taxon>Cryptodira</taxon>
        <taxon>Durocryptodira</taxon>
        <taxon>Testudinoidea</taxon>
        <taxon>Platysternidae</taxon>
        <taxon>Platysternon</taxon>
    </lineage>
</organism>
<evidence type="ECO:0000313" key="1">
    <source>
        <dbReference type="EMBL" id="TFK11105.1"/>
    </source>
</evidence>
<dbReference type="EMBL" id="QXTE01000036">
    <property type="protein sequence ID" value="TFK11105.1"/>
    <property type="molecule type" value="Genomic_DNA"/>
</dbReference>
<reference evidence="1 2" key="1">
    <citation type="submission" date="2019-04" db="EMBL/GenBank/DDBJ databases">
        <title>Draft genome of the big-headed turtle Platysternon megacephalum.</title>
        <authorList>
            <person name="Gong S."/>
        </authorList>
    </citation>
    <scope>NUCLEOTIDE SEQUENCE [LARGE SCALE GENOMIC DNA]</scope>
    <source>
        <strain evidence="1">DO16091913</strain>
        <tissue evidence="1">Muscle</tissue>
    </source>
</reference>
<protein>
    <submittedName>
        <fullName evidence="1">Uncharacterized protein</fullName>
    </submittedName>
</protein>
<proteinExistence type="predicted"/>
<keyword evidence="2" id="KW-1185">Reference proteome</keyword>
<reference evidence="1 2" key="2">
    <citation type="submission" date="2019-04" db="EMBL/GenBank/DDBJ databases">
        <title>The genome sequence of big-headed turtle.</title>
        <authorList>
            <person name="Gong S."/>
        </authorList>
    </citation>
    <scope>NUCLEOTIDE SEQUENCE [LARGE SCALE GENOMIC DNA]</scope>
    <source>
        <strain evidence="1">DO16091913</strain>
        <tissue evidence="1">Muscle</tissue>
    </source>
</reference>
<comment type="caution">
    <text evidence="1">The sequence shown here is derived from an EMBL/GenBank/DDBJ whole genome shotgun (WGS) entry which is preliminary data.</text>
</comment>
<dbReference type="Proteomes" id="UP000297703">
    <property type="component" value="Unassembled WGS sequence"/>
</dbReference>
<sequence>MPSGEVSDPELVRSALLIPQAHLTMRQLTTTNAAVSRGAASFLSPRCGAALQTSRPIHPPSRRNKALVLCSLSALHGGDTFSVTTLQNNASLQAAAAATSQDNTPAALQAPCPAG</sequence>
<gene>
    <name evidence="1" type="ORF">DR999_PMT05699</name>
</gene>
<dbReference type="AlphaFoldDB" id="A0A4D9EPS8"/>
<evidence type="ECO:0000313" key="2">
    <source>
        <dbReference type="Proteomes" id="UP000297703"/>
    </source>
</evidence>